<comment type="similarity">
    <text evidence="3">Belongs to the peptidase M50B family.</text>
</comment>
<comment type="cofactor">
    <cofactor evidence="1">
        <name>Zn(2+)</name>
        <dbReference type="ChEBI" id="CHEBI:29105"/>
    </cofactor>
</comment>
<evidence type="ECO:0000256" key="3">
    <source>
        <dbReference type="ARBA" id="ARBA00007931"/>
    </source>
</evidence>
<keyword evidence="7" id="KW-0862">Zinc</keyword>
<keyword evidence="6 13" id="KW-0378">Hydrolase</keyword>
<evidence type="ECO:0000256" key="1">
    <source>
        <dbReference type="ARBA" id="ARBA00001947"/>
    </source>
</evidence>
<feature type="transmembrane region" description="Helical" evidence="11">
    <location>
        <begin position="12"/>
        <end position="32"/>
    </location>
</feature>
<dbReference type="Pfam" id="PF17820">
    <property type="entry name" value="PDZ_6"/>
    <property type="match status" value="1"/>
</dbReference>
<evidence type="ECO:0000256" key="7">
    <source>
        <dbReference type="ARBA" id="ARBA00022833"/>
    </source>
</evidence>
<dbReference type="Pfam" id="PF02163">
    <property type="entry name" value="Peptidase_M50"/>
    <property type="match status" value="1"/>
</dbReference>
<reference evidence="13 14" key="1">
    <citation type="submission" date="2020-06" db="EMBL/GenBank/DDBJ databases">
        <title>The endosymbiont of the kinetoplastid Bodo saltans is a Paracaedibacter-like alpha-proteobacterium possessing a putative toxin-antitoxin system.</title>
        <authorList>
            <person name="Midha S."/>
            <person name="Rigden D.J."/>
            <person name="Siozios S."/>
            <person name="Hurst G.D.D."/>
            <person name="Jackson A.P."/>
        </authorList>
    </citation>
    <scope>NUCLEOTIDE SEQUENCE [LARGE SCALE GENOMIC DNA]</scope>
    <source>
        <strain evidence="13">Lake Konstanz</strain>
    </source>
</reference>
<dbReference type="EC" id="3.4.24.-" evidence="13"/>
<sequence length="357" mass="38980">MQEFATEFLTTTLLFVVVLSFIVFVHELGHFLPARYFGIKVDTFSIGFGKEIFGWTDSKGTRWKFSWIPLGGYVRFFGDMDAASTSVDKTISEEEKSKSLYYRSVKQRMIVSIGGPAANYLLAIALFFAVFYLSGQPEVSSKIDSFAENSPAKAAGLIVGDEIKSINGKAVNSFSDVLEAMSELKSPEINVEVQRDGGMHRYMFLANSVKAGDSERFILGVKTGRGAAFQFGSSVYSALTYPVNISIATLVGIKNMILKTSMDGLGGPIAMAKGIKTAASMGVMVVIFYAALISTSLGFFNLLPIPTLDGGHIMFYMIEAIRGKPVSEKIQEWSFAIGLGALLLLTLVVTYKDVFFK</sequence>
<comment type="subcellular location">
    <subcellularLocation>
        <location evidence="2">Membrane</location>
        <topology evidence="2">Multi-pass membrane protein</topology>
    </subcellularLocation>
</comment>
<keyword evidence="9 13" id="KW-0482">Metalloprotease</keyword>
<dbReference type="PANTHER" id="PTHR42837">
    <property type="entry name" value="REGULATOR OF SIGMA-E PROTEASE RSEP"/>
    <property type="match status" value="1"/>
</dbReference>
<dbReference type="CDD" id="cd06163">
    <property type="entry name" value="S2P-M50_PDZ_RseP-like"/>
    <property type="match status" value="1"/>
</dbReference>
<proteinExistence type="inferred from homology"/>
<organism evidence="13 14">
    <name type="scientific">Candidatus Bodocaedibacter vickermanii</name>
    <dbReference type="NCBI Taxonomy" id="2741701"/>
    <lineage>
        <taxon>Bacteria</taxon>
        <taxon>Pseudomonadati</taxon>
        <taxon>Pseudomonadota</taxon>
        <taxon>Alphaproteobacteria</taxon>
        <taxon>Holosporales</taxon>
        <taxon>Candidatus Paracaedibacteraceae</taxon>
        <taxon>Candidatus Bodocaedibacter</taxon>
    </lineage>
</organism>
<dbReference type="InterPro" id="IPR004387">
    <property type="entry name" value="Pept_M50_Zn"/>
</dbReference>
<dbReference type="AlphaFoldDB" id="A0A7L9RTS1"/>
<dbReference type="Proteomes" id="UP000594001">
    <property type="component" value="Chromosome"/>
</dbReference>
<feature type="transmembrane region" description="Helical" evidence="11">
    <location>
        <begin position="239"/>
        <end position="257"/>
    </location>
</feature>
<evidence type="ECO:0000256" key="2">
    <source>
        <dbReference type="ARBA" id="ARBA00004141"/>
    </source>
</evidence>
<dbReference type="GO" id="GO:0004222">
    <property type="term" value="F:metalloendopeptidase activity"/>
    <property type="evidence" value="ECO:0007669"/>
    <property type="project" value="InterPro"/>
</dbReference>
<dbReference type="GO" id="GO:0006508">
    <property type="term" value="P:proteolysis"/>
    <property type="evidence" value="ECO:0007669"/>
    <property type="project" value="UniProtKB-KW"/>
</dbReference>
<dbReference type="InterPro" id="IPR036034">
    <property type="entry name" value="PDZ_sf"/>
</dbReference>
<evidence type="ECO:0000313" key="14">
    <source>
        <dbReference type="Proteomes" id="UP000594001"/>
    </source>
</evidence>
<evidence type="ECO:0000313" key="13">
    <source>
        <dbReference type="EMBL" id="QOL19929.1"/>
    </source>
</evidence>
<keyword evidence="8 11" id="KW-1133">Transmembrane helix</keyword>
<feature type="transmembrane region" description="Helical" evidence="11">
    <location>
        <begin position="109"/>
        <end position="133"/>
    </location>
</feature>
<dbReference type="PANTHER" id="PTHR42837:SF2">
    <property type="entry name" value="MEMBRANE METALLOPROTEASE ARASP2, CHLOROPLASTIC-RELATED"/>
    <property type="match status" value="1"/>
</dbReference>
<evidence type="ECO:0000256" key="11">
    <source>
        <dbReference type="SAM" id="Phobius"/>
    </source>
</evidence>
<evidence type="ECO:0000256" key="6">
    <source>
        <dbReference type="ARBA" id="ARBA00022801"/>
    </source>
</evidence>
<keyword evidence="14" id="KW-1185">Reference proteome</keyword>
<dbReference type="SUPFAM" id="SSF50156">
    <property type="entry name" value="PDZ domain-like"/>
    <property type="match status" value="1"/>
</dbReference>
<dbReference type="InterPro" id="IPR041489">
    <property type="entry name" value="PDZ_6"/>
</dbReference>
<dbReference type="Gene3D" id="2.30.42.10">
    <property type="match status" value="1"/>
</dbReference>
<keyword evidence="5 11" id="KW-0812">Transmembrane</keyword>
<feature type="transmembrane region" description="Helical" evidence="11">
    <location>
        <begin position="278"/>
        <end position="300"/>
    </location>
</feature>
<evidence type="ECO:0000256" key="9">
    <source>
        <dbReference type="ARBA" id="ARBA00023049"/>
    </source>
</evidence>
<gene>
    <name evidence="13" type="primary">mmpA</name>
    <name evidence="13" type="ORF">CPBP_00700</name>
</gene>
<evidence type="ECO:0000256" key="4">
    <source>
        <dbReference type="ARBA" id="ARBA00022670"/>
    </source>
</evidence>
<accession>A0A7L9RTS1</accession>
<name>A0A7L9RTS1_9PROT</name>
<evidence type="ECO:0000256" key="10">
    <source>
        <dbReference type="ARBA" id="ARBA00023136"/>
    </source>
</evidence>
<dbReference type="KEGG" id="pbal:CPBP_00700"/>
<dbReference type="InterPro" id="IPR008915">
    <property type="entry name" value="Peptidase_M50"/>
</dbReference>
<dbReference type="InterPro" id="IPR001478">
    <property type="entry name" value="PDZ"/>
</dbReference>
<keyword evidence="10 11" id="KW-0472">Membrane</keyword>
<feature type="transmembrane region" description="Helical" evidence="11">
    <location>
        <begin position="333"/>
        <end position="351"/>
    </location>
</feature>
<evidence type="ECO:0000256" key="8">
    <source>
        <dbReference type="ARBA" id="ARBA00022989"/>
    </source>
</evidence>
<evidence type="ECO:0000256" key="5">
    <source>
        <dbReference type="ARBA" id="ARBA00022692"/>
    </source>
</evidence>
<keyword evidence="4 13" id="KW-0645">Protease</keyword>
<evidence type="ECO:0000259" key="12">
    <source>
        <dbReference type="SMART" id="SM00228"/>
    </source>
</evidence>
<dbReference type="EMBL" id="CP054719">
    <property type="protein sequence ID" value="QOL19929.1"/>
    <property type="molecule type" value="Genomic_DNA"/>
</dbReference>
<feature type="domain" description="PDZ" evidence="12">
    <location>
        <begin position="129"/>
        <end position="197"/>
    </location>
</feature>
<protein>
    <submittedName>
        <fullName evidence="13">Metalloprotease MmpA</fullName>
        <ecNumber evidence="13">3.4.24.-</ecNumber>
    </submittedName>
</protein>
<dbReference type="SMART" id="SM00228">
    <property type="entry name" value="PDZ"/>
    <property type="match status" value="1"/>
</dbReference>
<dbReference type="GO" id="GO:0016020">
    <property type="term" value="C:membrane"/>
    <property type="evidence" value="ECO:0007669"/>
    <property type="project" value="UniProtKB-SubCell"/>
</dbReference>